<evidence type="ECO:0000256" key="7">
    <source>
        <dbReference type="SAM" id="MobiDB-lite"/>
    </source>
</evidence>
<comment type="similarity">
    <text evidence="2">Belongs to the MmpS family.</text>
</comment>
<name>A0A919IQD5_9ACTN</name>
<keyword evidence="6 8" id="KW-0472">Membrane</keyword>
<feature type="compositionally biased region" description="Pro residues" evidence="7">
    <location>
        <begin position="17"/>
        <end position="45"/>
    </location>
</feature>
<gene>
    <name evidence="9" type="ORF">Acy02nite_72830</name>
</gene>
<evidence type="ECO:0000256" key="6">
    <source>
        <dbReference type="ARBA" id="ARBA00023136"/>
    </source>
</evidence>
<proteinExistence type="inferred from homology"/>
<dbReference type="GO" id="GO:0005886">
    <property type="term" value="C:plasma membrane"/>
    <property type="evidence" value="ECO:0007669"/>
    <property type="project" value="UniProtKB-SubCell"/>
</dbReference>
<dbReference type="InterPro" id="IPR008693">
    <property type="entry name" value="MmpS"/>
</dbReference>
<feature type="transmembrane region" description="Helical" evidence="8">
    <location>
        <begin position="74"/>
        <end position="96"/>
    </location>
</feature>
<evidence type="ECO:0000313" key="10">
    <source>
        <dbReference type="Proteomes" id="UP000619479"/>
    </source>
</evidence>
<dbReference type="Gene3D" id="2.60.40.2880">
    <property type="entry name" value="MmpS1-5, C-terminal soluble domain"/>
    <property type="match status" value="1"/>
</dbReference>
<sequence>MQPDMPPEQHPQQPGGQFPPPGAGIPPYQPGGQFPPPGAGFPPGQPGGQFPPQQPYFPGQYPPPAPPKKSRKTLWIILGIIGGLVVLCCGGGFAIFGKAASDVTKESKTDHTVRYEVTGGDAADITYTTANFGTEQAGGAALPWTKEVTVTGWNVVSLIAQDKGSGSVGCKIYIDGALKVEQKSTGDFAVVTCTASNL</sequence>
<dbReference type="InterPro" id="IPR038468">
    <property type="entry name" value="MmpS_C"/>
</dbReference>
<feature type="compositionally biased region" description="Pro residues" evidence="7">
    <location>
        <begin position="52"/>
        <end position="67"/>
    </location>
</feature>
<dbReference type="Proteomes" id="UP000619479">
    <property type="component" value="Unassembled WGS sequence"/>
</dbReference>
<evidence type="ECO:0008006" key="11">
    <source>
        <dbReference type="Google" id="ProtNLM"/>
    </source>
</evidence>
<evidence type="ECO:0000256" key="5">
    <source>
        <dbReference type="ARBA" id="ARBA00022989"/>
    </source>
</evidence>
<evidence type="ECO:0000256" key="3">
    <source>
        <dbReference type="ARBA" id="ARBA00022475"/>
    </source>
</evidence>
<accession>A0A919IQD5</accession>
<keyword evidence="3" id="KW-1003">Cell membrane</keyword>
<comment type="caution">
    <text evidence="9">The sequence shown here is derived from an EMBL/GenBank/DDBJ whole genome shotgun (WGS) entry which is preliminary data.</text>
</comment>
<evidence type="ECO:0000256" key="4">
    <source>
        <dbReference type="ARBA" id="ARBA00022692"/>
    </source>
</evidence>
<dbReference type="AlphaFoldDB" id="A0A919IQD5"/>
<protein>
    <recommendedName>
        <fullName evidence="11">MmpS family membrane protein</fullName>
    </recommendedName>
</protein>
<organism evidence="9 10">
    <name type="scientific">Actinoplanes cyaneus</name>
    <dbReference type="NCBI Taxonomy" id="52696"/>
    <lineage>
        <taxon>Bacteria</taxon>
        <taxon>Bacillati</taxon>
        <taxon>Actinomycetota</taxon>
        <taxon>Actinomycetes</taxon>
        <taxon>Micromonosporales</taxon>
        <taxon>Micromonosporaceae</taxon>
        <taxon>Actinoplanes</taxon>
    </lineage>
</organism>
<keyword evidence="5 8" id="KW-1133">Transmembrane helix</keyword>
<feature type="region of interest" description="Disordered" evidence="7">
    <location>
        <begin position="1"/>
        <end position="68"/>
    </location>
</feature>
<dbReference type="Pfam" id="PF05423">
    <property type="entry name" value="Mycobact_memb"/>
    <property type="match status" value="1"/>
</dbReference>
<keyword evidence="10" id="KW-1185">Reference proteome</keyword>
<keyword evidence="4 8" id="KW-0812">Transmembrane</keyword>
<evidence type="ECO:0000313" key="9">
    <source>
        <dbReference type="EMBL" id="GID69402.1"/>
    </source>
</evidence>
<comment type="subcellular location">
    <subcellularLocation>
        <location evidence="1">Cell membrane</location>
    </subcellularLocation>
</comment>
<evidence type="ECO:0000256" key="2">
    <source>
        <dbReference type="ARBA" id="ARBA00007531"/>
    </source>
</evidence>
<reference evidence="9" key="1">
    <citation type="submission" date="2021-01" db="EMBL/GenBank/DDBJ databases">
        <title>Whole genome shotgun sequence of Actinoplanes cyaneus NBRC 14990.</title>
        <authorList>
            <person name="Komaki H."/>
            <person name="Tamura T."/>
        </authorList>
    </citation>
    <scope>NUCLEOTIDE SEQUENCE</scope>
    <source>
        <strain evidence="9">NBRC 14990</strain>
    </source>
</reference>
<evidence type="ECO:0000256" key="1">
    <source>
        <dbReference type="ARBA" id="ARBA00004236"/>
    </source>
</evidence>
<dbReference type="EMBL" id="BOMH01000061">
    <property type="protein sequence ID" value="GID69402.1"/>
    <property type="molecule type" value="Genomic_DNA"/>
</dbReference>
<evidence type="ECO:0000256" key="8">
    <source>
        <dbReference type="SAM" id="Phobius"/>
    </source>
</evidence>